<comment type="similarity">
    <text evidence="1 6">Belongs to the methyltransferase superfamily. RsmH family.</text>
</comment>
<comment type="caution">
    <text evidence="7">The sequence shown here is derived from an EMBL/GenBank/DDBJ whole genome shotgun (WGS) entry which is preliminary data.</text>
</comment>
<evidence type="ECO:0000313" key="8">
    <source>
        <dbReference type="Proteomes" id="UP000635885"/>
    </source>
</evidence>
<dbReference type="Gene3D" id="1.10.150.170">
    <property type="entry name" value="Putative methyltransferase TM0872, insert domain"/>
    <property type="match status" value="1"/>
</dbReference>
<dbReference type="InterPro" id="IPR023397">
    <property type="entry name" value="SAM-dep_MeTrfase_MraW_recog"/>
</dbReference>
<dbReference type="Gene3D" id="3.40.50.150">
    <property type="entry name" value="Vaccinia Virus protein VP39"/>
    <property type="match status" value="1"/>
</dbReference>
<evidence type="ECO:0000256" key="5">
    <source>
        <dbReference type="ARBA" id="ARBA00022691"/>
    </source>
</evidence>
<keyword evidence="6" id="KW-0963">Cytoplasm</keyword>
<evidence type="ECO:0000256" key="4">
    <source>
        <dbReference type="ARBA" id="ARBA00022679"/>
    </source>
</evidence>
<dbReference type="GO" id="GO:0008168">
    <property type="term" value="F:methyltransferase activity"/>
    <property type="evidence" value="ECO:0007669"/>
    <property type="project" value="UniProtKB-KW"/>
</dbReference>
<keyword evidence="2 6" id="KW-0698">rRNA processing</keyword>
<dbReference type="EC" id="2.1.1.199" evidence="6"/>
<keyword evidence="3 6" id="KW-0489">Methyltransferase</keyword>
<reference evidence="8" key="1">
    <citation type="journal article" date="2019" name="Int. J. Syst. Evol. Microbiol.">
        <title>The Global Catalogue of Microorganisms (GCM) 10K type strain sequencing project: providing services to taxonomists for standard genome sequencing and annotation.</title>
        <authorList>
            <consortium name="The Broad Institute Genomics Platform"/>
            <consortium name="The Broad Institute Genome Sequencing Center for Infectious Disease"/>
            <person name="Wu L."/>
            <person name="Ma J."/>
        </authorList>
    </citation>
    <scope>NUCLEOTIDE SEQUENCE [LARGE SCALE GENOMIC DNA]</scope>
    <source>
        <strain evidence="8">CGMCC 1.12479</strain>
    </source>
</reference>
<keyword evidence="5 6" id="KW-0949">S-adenosyl-L-methionine</keyword>
<dbReference type="SUPFAM" id="SSF81799">
    <property type="entry name" value="Putative methyltransferase TM0872, insert domain"/>
    <property type="match status" value="1"/>
</dbReference>
<name>A0ABQ1MVZ2_9BACT</name>
<dbReference type="PIRSF" id="PIRSF004486">
    <property type="entry name" value="MraW"/>
    <property type="match status" value="1"/>
</dbReference>
<keyword evidence="4 6" id="KW-0808">Transferase</keyword>
<feature type="binding site" evidence="6">
    <location>
        <position position="76"/>
    </location>
    <ligand>
        <name>S-adenosyl-L-methionine</name>
        <dbReference type="ChEBI" id="CHEBI:59789"/>
    </ligand>
</feature>
<comment type="subcellular location">
    <subcellularLocation>
        <location evidence="6">Cytoplasm</location>
    </subcellularLocation>
</comment>
<dbReference type="PANTHER" id="PTHR11265">
    <property type="entry name" value="S-ADENOSYL-METHYLTRANSFERASE MRAW"/>
    <property type="match status" value="1"/>
</dbReference>
<feature type="binding site" evidence="6">
    <location>
        <begin position="35"/>
        <end position="37"/>
    </location>
    <ligand>
        <name>S-adenosyl-L-methionine</name>
        <dbReference type="ChEBI" id="CHEBI:59789"/>
    </ligand>
</feature>
<sequence>MADQVYHIPVMLSECIEGLAINPNGIYVDLTFGGGGHSREILKHLDKGHLYGFDQDVDAEANIPDSKNFTFVSANFRDLKKYLRLYGVTQVDGILADLGISSHQIDEPSRGFSTRFEGDLDMRMSNSMELSAKDVLNTYEEGKLHKIFGIYGEIKNAKTLAQAVVSHRAAEPFVTIEGFKAVLQKFAPRGREFKYFAQVFQALRIEVNDELGALEEMLLQTIEVLKPEGRLVVMSYHSLEDRLVKNFIAKGKFQGEVEKDFYGNLIRPLEPITRKAVTASAEELVLNNRSRSAKLRIAKKV</sequence>
<feature type="binding site" evidence="6">
    <location>
        <position position="104"/>
    </location>
    <ligand>
        <name>S-adenosyl-L-methionine</name>
        <dbReference type="ChEBI" id="CHEBI:59789"/>
    </ligand>
</feature>
<dbReference type="PANTHER" id="PTHR11265:SF0">
    <property type="entry name" value="12S RRNA N4-METHYLCYTIDINE METHYLTRANSFERASE"/>
    <property type="match status" value="1"/>
</dbReference>
<feature type="binding site" evidence="6">
    <location>
        <position position="97"/>
    </location>
    <ligand>
        <name>S-adenosyl-L-methionine</name>
        <dbReference type="ChEBI" id="CHEBI:59789"/>
    </ligand>
</feature>
<dbReference type="RefSeq" id="WP_188443409.1">
    <property type="nucleotide sequence ID" value="NZ_BMFD01000008.1"/>
</dbReference>
<dbReference type="InterPro" id="IPR002903">
    <property type="entry name" value="RsmH"/>
</dbReference>
<dbReference type="Pfam" id="PF01795">
    <property type="entry name" value="Methyltransf_5"/>
    <property type="match status" value="1"/>
</dbReference>
<organism evidence="7 8">
    <name type="scientific">Belliella aquatica</name>
    <dbReference type="NCBI Taxonomy" id="1323734"/>
    <lineage>
        <taxon>Bacteria</taxon>
        <taxon>Pseudomonadati</taxon>
        <taxon>Bacteroidota</taxon>
        <taxon>Cytophagia</taxon>
        <taxon>Cytophagales</taxon>
        <taxon>Cyclobacteriaceae</taxon>
        <taxon>Belliella</taxon>
    </lineage>
</organism>
<protein>
    <recommendedName>
        <fullName evidence="6">Ribosomal RNA small subunit methyltransferase H</fullName>
        <ecNumber evidence="6">2.1.1.199</ecNumber>
    </recommendedName>
    <alternativeName>
        <fullName evidence="6">16S rRNA m(4)C1402 methyltransferase</fullName>
    </alternativeName>
    <alternativeName>
        <fullName evidence="6">rRNA (cytosine-N(4)-)-methyltransferase RsmH</fullName>
    </alternativeName>
</protein>
<proteinExistence type="inferred from homology"/>
<dbReference type="SUPFAM" id="SSF53335">
    <property type="entry name" value="S-adenosyl-L-methionine-dependent methyltransferases"/>
    <property type="match status" value="1"/>
</dbReference>
<comment type="function">
    <text evidence="6">Specifically methylates the N4 position of cytidine in position 1402 (C1402) of 16S rRNA.</text>
</comment>
<gene>
    <name evidence="6 7" type="primary">rsmH</name>
    <name evidence="7" type="ORF">GCM10010993_24940</name>
</gene>
<keyword evidence="8" id="KW-1185">Reference proteome</keyword>
<evidence type="ECO:0000256" key="6">
    <source>
        <dbReference type="HAMAP-Rule" id="MF_01007"/>
    </source>
</evidence>
<evidence type="ECO:0000256" key="3">
    <source>
        <dbReference type="ARBA" id="ARBA00022603"/>
    </source>
</evidence>
<dbReference type="InterPro" id="IPR029063">
    <property type="entry name" value="SAM-dependent_MTases_sf"/>
</dbReference>
<dbReference type="EMBL" id="BMFD01000008">
    <property type="protein sequence ID" value="GGC45373.1"/>
    <property type="molecule type" value="Genomic_DNA"/>
</dbReference>
<dbReference type="HAMAP" id="MF_01007">
    <property type="entry name" value="16SrRNA_methyltr_H"/>
    <property type="match status" value="1"/>
</dbReference>
<feature type="binding site" evidence="6">
    <location>
        <position position="54"/>
    </location>
    <ligand>
        <name>S-adenosyl-L-methionine</name>
        <dbReference type="ChEBI" id="CHEBI:59789"/>
    </ligand>
</feature>
<evidence type="ECO:0000256" key="1">
    <source>
        <dbReference type="ARBA" id="ARBA00010396"/>
    </source>
</evidence>
<evidence type="ECO:0000256" key="2">
    <source>
        <dbReference type="ARBA" id="ARBA00022552"/>
    </source>
</evidence>
<evidence type="ECO:0000313" key="7">
    <source>
        <dbReference type="EMBL" id="GGC45373.1"/>
    </source>
</evidence>
<dbReference type="GO" id="GO:0032259">
    <property type="term" value="P:methylation"/>
    <property type="evidence" value="ECO:0007669"/>
    <property type="project" value="UniProtKB-KW"/>
</dbReference>
<dbReference type="NCBIfam" id="TIGR00006">
    <property type="entry name" value="16S rRNA (cytosine(1402)-N(4))-methyltransferase RsmH"/>
    <property type="match status" value="1"/>
</dbReference>
<dbReference type="Proteomes" id="UP000635885">
    <property type="component" value="Unassembled WGS sequence"/>
</dbReference>
<accession>A0ABQ1MVZ2</accession>
<comment type="catalytic activity">
    <reaction evidence="6">
        <text>cytidine(1402) in 16S rRNA + S-adenosyl-L-methionine = N(4)-methylcytidine(1402) in 16S rRNA + S-adenosyl-L-homocysteine + H(+)</text>
        <dbReference type="Rhea" id="RHEA:42928"/>
        <dbReference type="Rhea" id="RHEA-COMP:10286"/>
        <dbReference type="Rhea" id="RHEA-COMP:10287"/>
        <dbReference type="ChEBI" id="CHEBI:15378"/>
        <dbReference type="ChEBI" id="CHEBI:57856"/>
        <dbReference type="ChEBI" id="CHEBI:59789"/>
        <dbReference type="ChEBI" id="CHEBI:74506"/>
        <dbReference type="ChEBI" id="CHEBI:82748"/>
        <dbReference type="EC" id="2.1.1.199"/>
    </reaction>
</comment>